<name>A0A3G2S1U3_MALR7</name>
<reference evidence="2 3" key="1">
    <citation type="submission" date="2018-10" db="EMBL/GenBank/DDBJ databases">
        <title>Complete genome sequence of Malassezia restricta CBS 7877.</title>
        <authorList>
            <person name="Morand S.C."/>
            <person name="Bertignac M."/>
            <person name="Iltis A."/>
            <person name="Kolder I."/>
            <person name="Pirovano W."/>
            <person name="Jourdain R."/>
            <person name="Clavaud C."/>
        </authorList>
    </citation>
    <scope>NUCLEOTIDE SEQUENCE [LARGE SCALE GENOMIC DNA]</scope>
    <source>
        <strain evidence="2 3">CBS 7877</strain>
    </source>
</reference>
<sequence length="429" mass="48191">MAAYAQFFARHAWQTATHMHSPCPDGEDWLWWQEWSADERATFFHALGIHSRLRPDLVARDIRTRSVIEVCVAIRHFDRLVRRMKRVERRMYESKSERRRQTLARIPAARQIPDSLLACEEAHATALADKEPAPLQMHRVAMYLYPSAEAPTTEPLSDVVARLVTPSSDGGVSMIPAYQDLPGVPRLVTESDVQKLLQRLETHHFLHMDPSHVHWHVATCHPSHAAHAALEGVVSCPSLDGVVRETLAQMLYGFLVHVMYELCVVGERTHARATVDAAFVWTTVARLGYVHDDGFQPDLMDVMARKRAVSDPPMAWQEAQDDSDTASPSSSDSDASYESESLDEDDYVADAAPIGSMATLRPCEKHEPRMHWSPLEAPTALPATDDVIDASSLDADVDAWDTADDERYILRLQRDWPMMCARDAESAAP</sequence>
<protein>
    <submittedName>
        <fullName evidence="2">Uncharacterized protein</fullName>
    </submittedName>
</protein>
<accession>A0A3G2S1U3</accession>
<dbReference type="Proteomes" id="UP000269793">
    <property type="component" value="Chromosome I"/>
</dbReference>
<evidence type="ECO:0000313" key="3">
    <source>
        <dbReference type="Proteomes" id="UP000269793"/>
    </source>
</evidence>
<dbReference type="EMBL" id="CP033148">
    <property type="protein sequence ID" value="AYO41108.1"/>
    <property type="molecule type" value="Genomic_DNA"/>
</dbReference>
<gene>
    <name evidence="2" type="ORF">DNF11_0158</name>
</gene>
<dbReference type="OrthoDB" id="2240312at2759"/>
<feature type="compositionally biased region" description="Acidic residues" evidence="1">
    <location>
        <begin position="335"/>
        <end position="344"/>
    </location>
</feature>
<proteinExistence type="predicted"/>
<organism evidence="2 3">
    <name type="scientific">Malassezia restricta (strain ATCC 96810 / NBRC 103918 / CBS 7877)</name>
    <name type="common">Seborrheic dermatitis infection agent</name>
    <dbReference type="NCBI Taxonomy" id="425264"/>
    <lineage>
        <taxon>Eukaryota</taxon>
        <taxon>Fungi</taxon>
        <taxon>Dikarya</taxon>
        <taxon>Basidiomycota</taxon>
        <taxon>Ustilaginomycotina</taxon>
        <taxon>Malasseziomycetes</taxon>
        <taxon>Malasseziales</taxon>
        <taxon>Malasseziaceae</taxon>
        <taxon>Malassezia</taxon>
    </lineage>
</organism>
<evidence type="ECO:0000256" key="1">
    <source>
        <dbReference type="SAM" id="MobiDB-lite"/>
    </source>
</evidence>
<evidence type="ECO:0000313" key="2">
    <source>
        <dbReference type="EMBL" id="AYO41108.1"/>
    </source>
</evidence>
<dbReference type="STRING" id="425264.A0A3G2S1U3"/>
<dbReference type="AlphaFoldDB" id="A0A3G2S1U3"/>
<keyword evidence="3" id="KW-1185">Reference proteome</keyword>
<dbReference type="VEuPathDB" id="FungiDB:DNF11_0158"/>
<feature type="region of interest" description="Disordered" evidence="1">
    <location>
        <begin position="311"/>
        <end position="344"/>
    </location>
</feature>
<feature type="compositionally biased region" description="Low complexity" evidence="1">
    <location>
        <begin position="325"/>
        <end position="334"/>
    </location>
</feature>